<evidence type="ECO:0000313" key="2">
    <source>
        <dbReference type="Proteomes" id="UP001139384"/>
    </source>
</evidence>
<keyword evidence="2" id="KW-1185">Reference proteome</keyword>
<reference evidence="1" key="1">
    <citation type="submission" date="2022-01" db="EMBL/GenBank/DDBJ databases">
        <title>Draft Genome Sequences of Seven Type Strains of the Genus Streptomyces.</title>
        <authorList>
            <person name="Aziz S."/>
            <person name="Coretto E."/>
            <person name="Chronakova A."/>
            <person name="Sproer C."/>
            <person name="Huber K."/>
            <person name="Nouioui I."/>
            <person name="Gross H."/>
        </authorList>
    </citation>
    <scope>NUCLEOTIDE SEQUENCE</scope>
    <source>
        <strain evidence="1">DSM 103493</strain>
    </source>
</reference>
<gene>
    <name evidence="1" type="ORF">L0P92_04900</name>
</gene>
<organism evidence="1 2">
    <name type="scientific">Streptomyces muensis</name>
    <dbReference type="NCBI Taxonomy" id="1077944"/>
    <lineage>
        <taxon>Bacteria</taxon>
        <taxon>Bacillati</taxon>
        <taxon>Actinomycetota</taxon>
        <taxon>Actinomycetes</taxon>
        <taxon>Kitasatosporales</taxon>
        <taxon>Streptomycetaceae</taxon>
        <taxon>Streptomyces</taxon>
    </lineage>
</organism>
<dbReference type="EMBL" id="JAKEIP010000010">
    <property type="protein sequence ID" value="MCF1592910.1"/>
    <property type="molecule type" value="Genomic_DNA"/>
</dbReference>
<sequence>MSVSVLTEHANRSRTLAGLPLRADRAQQMSQLAPVLATPATAVAFAAGVGVGLALGQAHAAGMAACGTGNKER</sequence>
<dbReference type="Proteomes" id="UP001139384">
    <property type="component" value="Unassembled WGS sequence"/>
</dbReference>
<dbReference type="AlphaFoldDB" id="A0A9X1PUT8"/>
<comment type="caution">
    <text evidence="1">The sequence shown here is derived from an EMBL/GenBank/DDBJ whole genome shotgun (WGS) entry which is preliminary data.</text>
</comment>
<evidence type="ECO:0000313" key="1">
    <source>
        <dbReference type="EMBL" id="MCF1592910.1"/>
    </source>
</evidence>
<protein>
    <submittedName>
        <fullName evidence="1">Uncharacterized protein</fullName>
    </submittedName>
</protein>
<proteinExistence type="predicted"/>
<dbReference type="RefSeq" id="WP_234761250.1">
    <property type="nucleotide sequence ID" value="NZ_JAKEIP010000010.1"/>
</dbReference>
<name>A0A9X1PUT8_STRM4</name>
<accession>A0A9X1PUT8</accession>